<dbReference type="PIRSF" id="PIRSF000524">
    <property type="entry name" value="SPT"/>
    <property type="match status" value="1"/>
</dbReference>
<dbReference type="PANTHER" id="PTHR21152:SF40">
    <property type="entry name" value="ALANINE--GLYOXYLATE AMINOTRANSFERASE"/>
    <property type="match status" value="1"/>
</dbReference>
<organism evidence="8 9">
    <name type="scientific">Pigmentiphaga soli</name>
    <dbReference type="NCBI Taxonomy" id="1007095"/>
    <lineage>
        <taxon>Bacteria</taxon>
        <taxon>Pseudomonadati</taxon>
        <taxon>Pseudomonadota</taxon>
        <taxon>Betaproteobacteria</taxon>
        <taxon>Burkholderiales</taxon>
        <taxon>Alcaligenaceae</taxon>
        <taxon>Pigmentiphaga</taxon>
    </lineage>
</organism>
<protein>
    <submittedName>
        <fullName evidence="8">Alanine--glyoxylate aminotransferase family protein</fullName>
    </submittedName>
</protein>
<dbReference type="InterPro" id="IPR015422">
    <property type="entry name" value="PyrdxlP-dep_Trfase_small"/>
</dbReference>
<feature type="domain" description="Aminotransferase class V" evidence="7">
    <location>
        <begin position="71"/>
        <end position="348"/>
    </location>
</feature>
<evidence type="ECO:0000256" key="3">
    <source>
        <dbReference type="ARBA" id="ARBA00022898"/>
    </source>
</evidence>
<dbReference type="PROSITE" id="PS00595">
    <property type="entry name" value="AA_TRANSFER_CLASS_5"/>
    <property type="match status" value="1"/>
</dbReference>
<evidence type="ECO:0000313" key="9">
    <source>
        <dbReference type="Proteomes" id="UP001501671"/>
    </source>
</evidence>
<reference evidence="9" key="1">
    <citation type="journal article" date="2019" name="Int. J. Syst. Evol. Microbiol.">
        <title>The Global Catalogue of Microorganisms (GCM) 10K type strain sequencing project: providing services to taxonomists for standard genome sequencing and annotation.</title>
        <authorList>
            <consortium name="The Broad Institute Genomics Platform"/>
            <consortium name="The Broad Institute Genome Sequencing Center for Infectious Disease"/>
            <person name="Wu L."/>
            <person name="Ma J."/>
        </authorList>
    </citation>
    <scope>NUCLEOTIDE SEQUENCE [LARGE SCALE GENOMIC DNA]</scope>
    <source>
        <strain evidence="9">JCM 17666</strain>
    </source>
</reference>
<gene>
    <name evidence="8" type="ORF">GCM10023144_07930</name>
</gene>
<keyword evidence="9" id="KW-1185">Reference proteome</keyword>
<evidence type="ECO:0000256" key="1">
    <source>
        <dbReference type="ARBA" id="ARBA00001933"/>
    </source>
</evidence>
<sequence>MQTAKMSSPKLRAVEDLVPPSPAPSESVPVFSAPPAVKMLSEILPDDPLLMMGAGPVPIPDAVARANSVVINHLGSTMSTIISQVKAMSRYVFQTNSEWVLGVAGPGSAAMEMAICNLVAPGSKVLCIVNGFFSARMAEMSRRLGADVVIHEIQGHHAASAAEVEQAIATHRPDCITIVQGETSNTVFNRELPAIARAAKRHGCLTIVDAVCTLSTMPLQMDEWQIDAVITGGQKGLASIPGVSLIAFSDDAWARIAERKTANTHWCLDAKLAENFWHKGSYHYTAPVSGVLALHEALRLVCAETLPVRFARHSRCSFALQNGIEAMGLRLWTAPSSRLNSVIGVSVPDGLGSPEICNHISGQYHVEISGSFGLPIVRIGQMGEQCRAHNLFRTLHALGSTIRDLGAKVDIPAAMATLEYSLQHVRTA</sequence>
<comment type="similarity">
    <text evidence="2 4">Belongs to the class-V pyridoxal-phosphate-dependent aminotransferase family.</text>
</comment>
<comment type="cofactor">
    <cofactor evidence="1 5">
        <name>pyridoxal 5'-phosphate</name>
        <dbReference type="ChEBI" id="CHEBI:597326"/>
    </cofactor>
</comment>
<dbReference type="InterPro" id="IPR015424">
    <property type="entry name" value="PyrdxlP-dep_Trfase"/>
</dbReference>
<dbReference type="InterPro" id="IPR024169">
    <property type="entry name" value="SP_NH2Trfase/AEP_transaminase"/>
</dbReference>
<name>A0ABP8GK38_9BURK</name>
<feature type="region of interest" description="Disordered" evidence="6">
    <location>
        <begin position="1"/>
        <end position="26"/>
    </location>
</feature>
<accession>A0ABP8GK38</accession>
<comment type="caution">
    <text evidence="8">The sequence shown here is derived from an EMBL/GenBank/DDBJ whole genome shotgun (WGS) entry which is preliminary data.</text>
</comment>
<evidence type="ECO:0000256" key="5">
    <source>
        <dbReference type="RuleBase" id="RU004504"/>
    </source>
</evidence>
<evidence type="ECO:0000313" key="8">
    <source>
        <dbReference type="EMBL" id="GAA4325504.1"/>
    </source>
</evidence>
<evidence type="ECO:0000256" key="4">
    <source>
        <dbReference type="RuleBase" id="RU004075"/>
    </source>
</evidence>
<keyword evidence="8" id="KW-0808">Transferase</keyword>
<dbReference type="InterPro" id="IPR020578">
    <property type="entry name" value="Aminotrans_V_PyrdxlP_BS"/>
</dbReference>
<dbReference type="EMBL" id="BAABFO010000003">
    <property type="protein sequence ID" value="GAA4325504.1"/>
    <property type="molecule type" value="Genomic_DNA"/>
</dbReference>
<dbReference type="InterPro" id="IPR000192">
    <property type="entry name" value="Aminotrans_V_dom"/>
</dbReference>
<proteinExistence type="inferred from homology"/>
<dbReference type="Pfam" id="PF00266">
    <property type="entry name" value="Aminotran_5"/>
    <property type="match status" value="1"/>
</dbReference>
<keyword evidence="8" id="KW-0032">Aminotransferase</keyword>
<evidence type="ECO:0000256" key="2">
    <source>
        <dbReference type="ARBA" id="ARBA00009236"/>
    </source>
</evidence>
<dbReference type="Proteomes" id="UP001501671">
    <property type="component" value="Unassembled WGS sequence"/>
</dbReference>
<dbReference type="SUPFAM" id="SSF53383">
    <property type="entry name" value="PLP-dependent transferases"/>
    <property type="match status" value="1"/>
</dbReference>
<dbReference type="Gene3D" id="3.40.640.10">
    <property type="entry name" value="Type I PLP-dependent aspartate aminotransferase-like (Major domain)"/>
    <property type="match status" value="1"/>
</dbReference>
<dbReference type="GO" id="GO:0008483">
    <property type="term" value="F:transaminase activity"/>
    <property type="evidence" value="ECO:0007669"/>
    <property type="project" value="UniProtKB-KW"/>
</dbReference>
<dbReference type="Gene3D" id="3.90.1150.10">
    <property type="entry name" value="Aspartate Aminotransferase, domain 1"/>
    <property type="match status" value="1"/>
</dbReference>
<keyword evidence="3" id="KW-0663">Pyridoxal phosphate</keyword>
<dbReference type="PANTHER" id="PTHR21152">
    <property type="entry name" value="AMINOTRANSFERASE CLASS V"/>
    <property type="match status" value="1"/>
</dbReference>
<dbReference type="InterPro" id="IPR015421">
    <property type="entry name" value="PyrdxlP-dep_Trfase_major"/>
</dbReference>
<evidence type="ECO:0000256" key="6">
    <source>
        <dbReference type="SAM" id="MobiDB-lite"/>
    </source>
</evidence>
<evidence type="ECO:0000259" key="7">
    <source>
        <dbReference type="Pfam" id="PF00266"/>
    </source>
</evidence>